<keyword evidence="4" id="KW-0413">Isomerase</keyword>
<dbReference type="OrthoDB" id="9778962at2"/>
<gene>
    <name evidence="4" type="ORF">EDD54_3048</name>
</gene>
<evidence type="ECO:0000259" key="2">
    <source>
        <dbReference type="Pfam" id="PF01028"/>
    </source>
</evidence>
<dbReference type="AlphaFoldDB" id="A0A4R6RAP4"/>
<dbReference type="GO" id="GO:0003677">
    <property type="term" value="F:DNA binding"/>
    <property type="evidence" value="ECO:0007669"/>
    <property type="project" value="InterPro"/>
</dbReference>
<dbReference type="Gene3D" id="3.30.66.10">
    <property type="entry name" value="DNA topoisomerase I domain"/>
    <property type="match status" value="1"/>
</dbReference>
<dbReference type="InterPro" id="IPR035447">
    <property type="entry name" value="DNA_topo_I_N_sf"/>
</dbReference>
<dbReference type="InterPro" id="IPR049331">
    <property type="entry name" value="Top1B_N_bact"/>
</dbReference>
<dbReference type="GO" id="GO:0006265">
    <property type="term" value="P:DNA topological change"/>
    <property type="evidence" value="ECO:0007669"/>
    <property type="project" value="InterPro"/>
</dbReference>
<keyword evidence="5" id="KW-1185">Reference proteome</keyword>
<organism evidence="4 5">
    <name type="scientific">Oharaeibacter diazotrophicus</name>
    <dbReference type="NCBI Taxonomy" id="1920512"/>
    <lineage>
        <taxon>Bacteria</taxon>
        <taxon>Pseudomonadati</taxon>
        <taxon>Pseudomonadota</taxon>
        <taxon>Alphaproteobacteria</taxon>
        <taxon>Hyphomicrobiales</taxon>
        <taxon>Pleomorphomonadaceae</taxon>
        <taxon>Oharaeibacter</taxon>
    </lineage>
</organism>
<dbReference type="PROSITE" id="PS52038">
    <property type="entry name" value="TOPO_IB_2"/>
    <property type="match status" value="1"/>
</dbReference>
<feature type="domain" description="DNA topoisomerase I catalytic core eukaryotic-type" evidence="2">
    <location>
        <begin position="138"/>
        <end position="335"/>
    </location>
</feature>
<dbReference type="Pfam" id="PF01028">
    <property type="entry name" value="Topoisom_I"/>
    <property type="match status" value="1"/>
</dbReference>
<dbReference type="GO" id="GO:0003917">
    <property type="term" value="F:DNA topoisomerase type I (single strand cut, ATP-independent) activity"/>
    <property type="evidence" value="ECO:0007669"/>
    <property type="project" value="InterPro"/>
</dbReference>
<evidence type="ECO:0000313" key="5">
    <source>
        <dbReference type="Proteomes" id="UP000294547"/>
    </source>
</evidence>
<dbReference type="Pfam" id="PF21338">
    <property type="entry name" value="Top1B_N_bact"/>
    <property type="match status" value="1"/>
</dbReference>
<protein>
    <submittedName>
        <fullName evidence="4">DNA topoisomerase-1</fullName>
    </submittedName>
</protein>
<proteinExistence type="predicted"/>
<dbReference type="RefSeq" id="WP_126537754.1">
    <property type="nucleotide sequence ID" value="NZ_BSPM01000009.1"/>
</dbReference>
<evidence type="ECO:0000256" key="1">
    <source>
        <dbReference type="SAM" id="MobiDB-lite"/>
    </source>
</evidence>
<dbReference type="Gene3D" id="1.10.132.120">
    <property type="match status" value="1"/>
</dbReference>
<reference evidence="4 5" key="1">
    <citation type="submission" date="2019-03" db="EMBL/GenBank/DDBJ databases">
        <title>Genomic Encyclopedia of Type Strains, Phase IV (KMG-IV): sequencing the most valuable type-strain genomes for metagenomic binning, comparative biology and taxonomic classification.</title>
        <authorList>
            <person name="Goeker M."/>
        </authorList>
    </citation>
    <scope>NUCLEOTIDE SEQUENCE [LARGE SCALE GENOMIC DNA]</scope>
    <source>
        <strain evidence="4 5">DSM 102969</strain>
    </source>
</reference>
<evidence type="ECO:0000259" key="3">
    <source>
        <dbReference type="Pfam" id="PF21338"/>
    </source>
</evidence>
<dbReference type="EMBL" id="SNXY01000009">
    <property type="protein sequence ID" value="TDP83092.1"/>
    <property type="molecule type" value="Genomic_DNA"/>
</dbReference>
<comment type="caution">
    <text evidence="4">The sequence shown here is derived from an EMBL/GenBank/DDBJ whole genome shotgun (WGS) entry which is preliminary data.</text>
</comment>
<dbReference type="Gene3D" id="3.90.15.10">
    <property type="entry name" value="Topoisomerase I, Chain A, domain 3"/>
    <property type="match status" value="1"/>
</dbReference>
<evidence type="ECO:0000313" key="4">
    <source>
        <dbReference type="EMBL" id="TDP83092.1"/>
    </source>
</evidence>
<feature type="domain" description="DNA topoisomerase IB N-terminal" evidence="3">
    <location>
        <begin position="73"/>
        <end position="121"/>
    </location>
</feature>
<accession>A0A4R6RAP4</accession>
<dbReference type="InterPro" id="IPR011010">
    <property type="entry name" value="DNA_brk_join_enz"/>
</dbReference>
<name>A0A4R6RAP4_9HYPH</name>
<dbReference type="Proteomes" id="UP000294547">
    <property type="component" value="Unassembled WGS sequence"/>
</dbReference>
<feature type="region of interest" description="Disordered" evidence="1">
    <location>
        <begin position="379"/>
        <end position="410"/>
    </location>
</feature>
<dbReference type="SUPFAM" id="SSF56349">
    <property type="entry name" value="DNA breaking-rejoining enzymes"/>
    <property type="match status" value="1"/>
</dbReference>
<feature type="region of interest" description="Disordered" evidence="1">
    <location>
        <begin position="1"/>
        <end position="43"/>
    </location>
</feature>
<dbReference type="InterPro" id="IPR014711">
    <property type="entry name" value="TopoI_cat_a-hlx-sub_euk"/>
</dbReference>
<sequence length="410" mass="44289">MKRTGADDGATGSEPDADLAPTAAGGTEAVRSSPSGRRAAARRRGAAALARRLGLVMVGPEALSWSRRRSGRGFVYLDGEGRPIRDPAVKARLVALAVPPAYVAVGYAPDPNAHLQAIGRDAEGRQQYRYHALWEEVRERLKADRLARLATALPRIRRRIVRDLAAAPGERRLALAAVVELVTQTAIRPGGESYAREHGTRGAATLLKSDLRRVGGRVELRFRAKGDKAVVCPVTDDRLAGVLAALAELPGRRLFQYRGEDGTPRPVASGEVNAYLREIAGTAVSLKDFRTLVASAGVLHALAGVEPETSERRRNAQVAKAIREAAEVLRNTPAICRRSYLLPAVVRAFEDGTLARFARRLKRCRSAVRRAEVLAGLIRHARHHDRPPEPPRAAKSATRGRRRGPAGSGA</sequence>
<dbReference type="InterPro" id="IPR013500">
    <property type="entry name" value="TopoI_cat_euk"/>
</dbReference>
<dbReference type="SUPFAM" id="SSF55869">
    <property type="entry name" value="DNA topoisomerase I domain"/>
    <property type="match status" value="1"/>
</dbReference>